<dbReference type="SUPFAM" id="SSF88713">
    <property type="entry name" value="Glycoside hydrolase/deacetylase"/>
    <property type="match status" value="1"/>
</dbReference>
<evidence type="ECO:0000313" key="6">
    <source>
        <dbReference type="EMBL" id="SFM27279.1"/>
    </source>
</evidence>
<dbReference type="AlphaFoldDB" id="A0A1I4PHJ3"/>
<accession>A0A1I4PHJ3</accession>
<evidence type="ECO:0000256" key="3">
    <source>
        <dbReference type="RuleBase" id="RU361196"/>
    </source>
</evidence>
<dbReference type="PANTHER" id="PTHR36306">
    <property type="entry name" value="ALPHA-AMYLASE-RELATED-RELATED"/>
    <property type="match status" value="1"/>
</dbReference>
<dbReference type="Pfam" id="PF03065">
    <property type="entry name" value="Glyco_hydro_57"/>
    <property type="match status" value="1"/>
</dbReference>
<comment type="similarity">
    <text evidence="1 3">Belongs to the glycosyl hydrolase 57 family.</text>
</comment>
<evidence type="ECO:0000313" key="5">
    <source>
        <dbReference type="EMBL" id="CAE6508710.1"/>
    </source>
</evidence>
<dbReference type="EMBL" id="FOUF01000011">
    <property type="protein sequence ID" value="SFM27279.1"/>
    <property type="molecule type" value="Genomic_DNA"/>
</dbReference>
<name>A0A1I4PHJ3_9PROT</name>
<evidence type="ECO:0000256" key="2">
    <source>
        <dbReference type="ARBA" id="ARBA00023277"/>
    </source>
</evidence>
<keyword evidence="7" id="KW-1185">Reference proteome</keyword>
<dbReference type="PANTHER" id="PTHR36306:SF1">
    <property type="entry name" value="ALPHA-AMYLASE-RELATED"/>
    <property type="match status" value="1"/>
</dbReference>
<feature type="domain" description="Glycoside hydrolase family 57 N-terminal" evidence="4">
    <location>
        <begin position="8"/>
        <end position="434"/>
    </location>
</feature>
<reference evidence="6 7" key="1">
    <citation type="submission" date="2016-10" db="EMBL/GenBank/DDBJ databases">
        <authorList>
            <person name="de Groot N.N."/>
        </authorList>
    </citation>
    <scope>NUCLEOTIDE SEQUENCE [LARGE SCALE GENOMIC DNA]</scope>
    <source>
        <strain evidence="6 7">Nm146</strain>
    </source>
</reference>
<dbReference type="GO" id="GO:0003824">
    <property type="term" value="F:catalytic activity"/>
    <property type="evidence" value="ECO:0007669"/>
    <property type="project" value="InterPro"/>
</dbReference>
<dbReference type="GO" id="GO:0005975">
    <property type="term" value="P:carbohydrate metabolic process"/>
    <property type="evidence" value="ECO:0007669"/>
    <property type="project" value="InterPro"/>
</dbReference>
<dbReference type="InterPro" id="IPR027291">
    <property type="entry name" value="Glyco_hydro_38_N_sf"/>
</dbReference>
<protein>
    <submittedName>
        <fullName evidence="6">Alpha-amylase/alpha-mannosidase, GH57 family</fullName>
    </submittedName>
</protein>
<dbReference type="InterPro" id="IPR004300">
    <property type="entry name" value="Glyco_hydro_57_N"/>
</dbReference>
<dbReference type="InterPro" id="IPR011330">
    <property type="entry name" value="Glyco_hydro/deAcase_b/a-brl"/>
</dbReference>
<dbReference type="Gene3D" id="3.20.110.10">
    <property type="entry name" value="Glycoside hydrolase 38, N terminal domain"/>
    <property type="match status" value="2"/>
</dbReference>
<dbReference type="Proteomes" id="UP000199561">
    <property type="component" value="Unassembled WGS sequence"/>
</dbReference>
<evidence type="ECO:0000313" key="7">
    <source>
        <dbReference type="Proteomes" id="UP000199561"/>
    </source>
</evidence>
<dbReference type="RefSeq" id="WP_090668104.1">
    <property type="nucleotide sequence ID" value="NZ_CAJNAP010000023.1"/>
</dbReference>
<organism evidence="6 7">
    <name type="scientific">Nitrosomonas nitrosa</name>
    <dbReference type="NCBI Taxonomy" id="52442"/>
    <lineage>
        <taxon>Bacteria</taxon>
        <taxon>Pseudomonadati</taxon>
        <taxon>Pseudomonadota</taxon>
        <taxon>Betaproteobacteria</taxon>
        <taxon>Nitrosomonadales</taxon>
        <taxon>Nitrosomonadaceae</taxon>
        <taxon>Nitrosomonas</taxon>
    </lineage>
</organism>
<dbReference type="InterPro" id="IPR052046">
    <property type="entry name" value="GH57_Enzymes"/>
</dbReference>
<evidence type="ECO:0000259" key="4">
    <source>
        <dbReference type="Pfam" id="PF03065"/>
    </source>
</evidence>
<sequence>MNPINLVLLWHMHQPDYRDHETGEFLLPWVYLHAIKDYTDMAHHLESHPRIKVVINFVPVLLDQLEDYIQQFAQGEIRDPLLRLLSKPDLNLITAKERAYILDSCFRSNHTTMLEPYPAYRHLRDLYAMLREQGDKDLMYVSDQYIADLLTWYHLAWTGESVRRSHAIVVQLMTQGKNFSFADRMQLFNLIGELIQDLIPRYRKLAVSGQIELSITPHYHPLAPLLIDFSSARDSEPNAVLPSSAAYPGGRERVVFHLESSITSHQQRFNVEPTGIWPAEGAISTALLNILMESGCRWSASGESVLVNSLRKSNPDQFLPDRNQYLYRPYQIADKDKSILCFFRDDKLSDMIGFEYSKWFGRDAAEHFVYTIEKIRQEAQSIENQIVSVILDGENAWESYPYNGYYFLNDLYELLSNHPHIQTTTYQDYIDNHNFSRTEIKVLPAVAAGSWVYGTFSTWIGDHDKNLAWDLLCAAKQSYDLVMKSGRLTDQEMRLAELQLASCESSDWFWWLGDYNSPQAVASFDRLFRKNLSNLYRLLKLPVPAVVLEPISHGVGRGAGLNETMRRSS</sequence>
<proteinExistence type="inferred from homology"/>
<gene>
    <name evidence="5" type="ORF">NMYAN_30061</name>
    <name evidence="6" type="ORF">SAMN05421880_11135</name>
</gene>
<dbReference type="Proteomes" id="UP000601736">
    <property type="component" value="Unassembled WGS sequence"/>
</dbReference>
<reference evidence="5" key="2">
    <citation type="submission" date="2021-02" db="EMBL/GenBank/DDBJ databases">
        <authorList>
            <person name="Han P."/>
        </authorList>
    </citation>
    <scope>NUCLEOTIDE SEQUENCE</scope>
    <source>
        <strain evidence="5">Nitrosomonas nitrosa 18-3D</strain>
    </source>
</reference>
<keyword evidence="2 3" id="KW-0119">Carbohydrate metabolism</keyword>
<dbReference type="CDD" id="cd10796">
    <property type="entry name" value="GH57N_APU"/>
    <property type="match status" value="1"/>
</dbReference>
<evidence type="ECO:0000256" key="1">
    <source>
        <dbReference type="ARBA" id="ARBA00006821"/>
    </source>
</evidence>
<dbReference type="STRING" id="52442.SAMN05421880_11135"/>
<dbReference type="EMBL" id="CAJNAP010000023">
    <property type="protein sequence ID" value="CAE6508710.1"/>
    <property type="molecule type" value="Genomic_DNA"/>
</dbReference>